<proteinExistence type="inferred from homology"/>
<feature type="coiled-coil region" evidence="2">
    <location>
        <begin position="90"/>
        <end position="117"/>
    </location>
</feature>
<dbReference type="InterPro" id="IPR058637">
    <property type="entry name" value="YknX-like_C"/>
</dbReference>
<evidence type="ECO:0000259" key="4">
    <source>
        <dbReference type="Pfam" id="PF25954"/>
    </source>
</evidence>
<dbReference type="Gene3D" id="2.40.420.20">
    <property type="match status" value="1"/>
</dbReference>
<dbReference type="Pfam" id="PF25954">
    <property type="entry name" value="Beta-barrel_RND_2"/>
    <property type="match status" value="1"/>
</dbReference>
<dbReference type="GO" id="GO:0015562">
    <property type="term" value="F:efflux transmembrane transporter activity"/>
    <property type="evidence" value="ECO:0007669"/>
    <property type="project" value="TreeGrafter"/>
</dbReference>
<organism evidence="6 7">
    <name type="scientific">Arenimonas maotaiensis</name>
    <dbReference type="NCBI Taxonomy" id="1446479"/>
    <lineage>
        <taxon>Bacteria</taxon>
        <taxon>Pseudomonadati</taxon>
        <taxon>Pseudomonadota</taxon>
        <taxon>Gammaproteobacteria</taxon>
        <taxon>Lysobacterales</taxon>
        <taxon>Lysobacteraceae</taxon>
        <taxon>Arenimonas</taxon>
    </lineage>
</organism>
<evidence type="ECO:0000313" key="6">
    <source>
        <dbReference type="EMBL" id="GGF87159.1"/>
    </source>
</evidence>
<evidence type="ECO:0000259" key="5">
    <source>
        <dbReference type="Pfam" id="PF25989"/>
    </source>
</evidence>
<gene>
    <name evidence="6" type="ORF">GCM10010960_06340</name>
</gene>
<accession>A0A917CGI5</accession>
<dbReference type="Pfam" id="PF25917">
    <property type="entry name" value="BSH_RND"/>
    <property type="match status" value="1"/>
</dbReference>
<feature type="domain" description="CusB-like beta-barrel" evidence="4">
    <location>
        <begin position="188"/>
        <end position="264"/>
    </location>
</feature>
<dbReference type="InterPro" id="IPR058792">
    <property type="entry name" value="Beta-barrel_RND_2"/>
</dbReference>
<comment type="caution">
    <text evidence="6">The sequence shown here is derived from an EMBL/GenBank/DDBJ whole genome shotgun (WGS) entry which is preliminary data.</text>
</comment>
<dbReference type="InterPro" id="IPR006143">
    <property type="entry name" value="RND_pump_MFP"/>
</dbReference>
<dbReference type="Pfam" id="PF25989">
    <property type="entry name" value="YknX_C"/>
    <property type="match status" value="1"/>
</dbReference>
<dbReference type="Gene3D" id="2.40.50.100">
    <property type="match status" value="1"/>
</dbReference>
<dbReference type="AlphaFoldDB" id="A0A917CGI5"/>
<dbReference type="SUPFAM" id="SSF111369">
    <property type="entry name" value="HlyD-like secretion proteins"/>
    <property type="match status" value="1"/>
</dbReference>
<evidence type="ECO:0000259" key="3">
    <source>
        <dbReference type="Pfam" id="PF25917"/>
    </source>
</evidence>
<dbReference type="PANTHER" id="PTHR30469:SF16">
    <property type="entry name" value="HAE1 FAMILY EFFLUX PUMP MFP COMPONENT"/>
    <property type="match status" value="1"/>
</dbReference>
<dbReference type="GO" id="GO:1990281">
    <property type="term" value="C:efflux pump complex"/>
    <property type="evidence" value="ECO:0007669"/>
    <property type="project" value="TreeGrafter"/>
</dbReference>
<dbReference type="EMBL" id="BMFO01000001">
    <property type="protein sequence ID" value="GGF87159.1"/>
    <property type="molecule type" value="Genomic_DNA"/>
</dbReference>
<keyword evidence="2" id="KW-0175">Coiled coil</keyword>
<reference evidence="6" key="1">
    <citation type="journal article" date="2014" name="Int. J. Syst. Evol. Microbiol.">
        <title>Complete genome sequence of Corynebacterium casei LMG S-19264T (=DSM 44701T), isolated from a smear-ripened cheese.</title>
        <authorList>
            <consortium name="US DOE Joint Genome Institute (JGI-PGF)"/>
            <person name="Walter F."/>
            <person name="Albersmeier A."/>
            <person name="Kalinowski J."/>
            <person name="Ruckert C."/>
        </authorList>
    </citation>
    <scope>NUCLEOTIDE SEQUENCE</scope>
    <source>
        <strain evidence="6">CGMCC 1.12726</strain>
    </source>
</reference>
<reference evidence="6" key="2">
    <citation type="submission" date="2020-09" db="EMBL/GenBank/DDBJ databases">
        <authorList>
            <person name="Sun Q."/>
            <person name="Zhou Y."/>
        </authorList>
    </citation>
    <scope>NUCLEOTIDE SEQUENCE</scope>
    <source>
        <strain evidence="6">CGMCC 1.12726</strain>
    </source>
</reference>
<dbReference type="Gene3D" id="2.40.30.170">
    <property type="match status" value="1"/>
</dbReference>
<keyword evidence="7" id="KW-1185">Reference proteome</keyword>
<dbReference type="Proteomes" id="UP000632858">
    <property type="component" value="Unassembled WGS sequence"/>
</dbReference>
<comment type="similarity">
    <text evidence="1">Belongs to the membrane fusion protein (MFP) (TC 8.A.1) family.</text>
</comment>
<feature type="domain" description="Multidrug resistance protein MdtA-like barrel-sandwich hybrid" evidence="3">
    <location>
        <begin position="57"/>
        <end position="179"/>
    </location>
</feature>
<feature type="domain" description="YknX-like C-terminal permuted SH3-like" evidence="5">
    <location>
        <begin position="268"/>
        <end position="337"/>
    </location>
</feature>
<evidence type="ECO:0000313" key="7">
    <source>
        <dbReference type="Proteomes" id="UP000632858"/>
    </source>
</evidence>
<dbReference type="FunFam" id="2.40.30.170:FF:000010">
    <property type="entry name" value="Efflux RND transporter periplasmic adaptor subunit"/>
    <property type="match status" value="1"/>
</dbReference>
<dbReference type="Gene3D" id="1.10.287.470">
    <property type="entry name" value="Helix hairpin bin"/>
    <property type="match status" value="1"/>
</dbReference>
<dbReference type="InterPro" id="IPR058625">
    <property type="entry name" value="MdtA-like_BSH"/>
</dbReference>
<name>A0A917CGI5_9GAMM</name>
<dbReference type="PROSITE" id="PS51257">
    <property type="entry name" value="PROKAR_LIPOPROTEIN"/>
    <property type="match status" value="1"/>
</dbReference>
<protein>
    <submittedName>
        <fullName evidence="6">MexH family multidrug efflux RND transporter periplasmic adaptor subunit</fullName>
    </submittedName>
</protein>
<dbReference type="PANTHER" id="PTHR30469">
    <property type="entry name" value="MULTIDRUG RESISTANCE PROTEIN MDTA"/>
    <property type="match status" value="1"/>
</dbReference>
<evidence type="ECO:0000256" key="2">
    <source>
        <dbReference type="SAM" id="Coils"/>
    </source>
</evidence>
<evidence type="ECO:0000256" key="1">
    <source>
        <dbReference type="ARBA" id="ARBA00009477"/>
    </source>
</evidence>
<sequence>MRLAPIALLLLLTACGGEDAGRKKDAGPPATVTVVTLASEPWRDSIDAVGTVKARNSVVIAAKQSERIAAVRFESGQRVAKGQVLVELDAGTVKAELAEARAALVDLEAQVVRLRDLQSRQLVARSQLDTAVAARNAAAARVQAAQVRLDERVIRAPFGGVLGLRLVSEGQFVNAGAAMVNLDDLERMWVDFPVPENRIAELETGMTLELAADAYPQRTFRARLAGIDSRVDIDTRAVMARAEIADSEGLVRPGMLVRVSLQREAADALVVPELALQQVGNRTFVYLAAADGTAVSRDVTVGGRRDGKALVLNGLKAGERVVLDGTSKLRDGQKIAVAPAAAKVAP</sequence>
<dbReference type="RefSeq" id="WP_188447660.1">
    <property type="nucleotide sequence ID" value="NZ_BMFO01000001.1"/>
</dbReference>
<dbReference type="NCBIfam" id="TIGR01730">
    <property type="entry name" value="RND_mfp"/>
    <property type="match status" value="1"/>
</dbReference>